<keyword evidence="2 4" id="KW-0418">Kinase</keyword>
<accession>A0ABU3IA95</accession>
<gene>
    <name evidence="4" type="ORF">QS713_04330</name>
</gene>
<dbReference type="SUPFAM" id="SSF53613">
    <property type="entry name" value="Ribokinase-like"/>
    <property type="match status" value="1"/>
</dbReference>
<dbReference type="GO" id="GO:0016301">
    <property type="term" value="F:kinase activity"/>
    <property type="evidence" value="ECO:0007669"/>
    <property type="project" value="UniProtKB-KW"/>
</dbReference>
<evidence type="ECO:0000256" key="1">
    <source>
        <dbReference type="ARBA" id="ARBA00022679"/>
    </source>
</evidence>
<keyword evidence="1" id="KW-0808">Transferase</keyword>
<comment type="caution">
    <text evidence="4">The sequence shown here is derived from an EMBL/GenBank/DDBJ whole genome shotgun (WGS) entry which is preliminary data.</text>
</comment>
<sequence>MFSENDVREGASVLVLGTVFRDITLTGLNRLPVEGEEIYANAIGYSWGGIATMARVSARLRRRTFLCAPVGDDEVGAKLLADMQAENVDCSLCEPAKGWSIPTTVALSVAQDRAMVTVEEPPVHPIGFAPITAQAAGEHAIDHAIIDMQTQVPAWLAQQRESGGAQRGLRVYGSCGYDSSQRWDPQDLPALPNTDVWMLNELEAQKYGAVTDPEETARKLTRYVPVIVVTLGAEGMLAFDSRTGEYARVPAFPVKVANFTGAGDSTLAAFSYFDQFDVPLQQKLLGCAYLVSEILKHPQGAANPPDINELRKTANKYSDLQVKELIAKLL</sequence>
<proteinExistence type="predicted"/>
<keyword evidence="5" id="KW-1185">Reference proteome</keyword>
<dbReference type="RefSeq" id="WP_313272714.1">
    <property type="nucleotide sequence ID" value="NZ_JASXSX010000001.1"/>
</dbReference>
<evidence type="ECO:0000259" key="3">
    <source>
        <dbReference type="Pfam" id="PF00294"/>
    </source>
</evidence>
<evidence type="ECO:0000313" key="5">
    <source>
        <dbReference type="Proteomes" id="UP001247542"/>
    </source>
</evidence>
<protein>
    <submittedName>
        <fullName evidence="4">Carbohydrate kinase family protein</fullName>
    </submittedName>
</protein>
<dbReference type="Gene3D" id="3.40.1190.20">
    <property type="match status" value="1"/>
</dbReference>
<feature type="domain" description="Carbohydrate kinase PfkB" evidence="3">
    <location>
        <begin position="12"/>
        <end position="272"/>
    </location>
</feature>
<evidence type="ECO:0000313" key="4">
    <source>
        <dbReference type="EMBL" id="MDT3767295.1"/>
    </source>
</evidence>
<name>A0ABU3IA95_9ACTO</name>
<dbReference type="InterPro" id="IPR011611">
    <property type="entry name" value="PfkB_dom"/>
</dbReference>
<dbReference type="EMBL" id="JASXSX010000001">
    <property type="protein sequence ID" value="MDT3767295.1"/>
    <property type="molecule type" value="Genomic_DNA"/>
</dbReference>
<dbReference type="Pfam" id="PF00294">
    <property type="entry name" value="PfkB"/>
    <property type="match status" value="1"/>
</dbReference>
<dbReference type="InterPro" id="IPR029056">
    <property type="entry name" value="Ribokinase-like"/>
</dbReference>
<dbReference type="PANTHER" id="PTHR10584:SF166">
    <property type="entry name" value="RIBOKINASE"/>
    <property type="match status" value="1"/>
</dbReference>
<dbReference type="Proteomes" id="UP001247542">
    <property type="component" value="Unassembled WGS sequence"/>
</dbReference>
<reference evidence="4 5" key="1">
    <citation type="submission" date="2023-06" db="EMBL/GenBank/DDBJ databases">
        <title>Draft genome sequence of Gleimia hominis type strain CCUG 57540T.</title>
        <authorList>
            <person name="Salva-Serra F."/>
            <person name="Cardew S."/>
            <person name="Jensie Markopoulos S."/>
            <person name="Ohlen M."/>
            <person name="Inganas E."/>
            <person name="Svensson-Stadler L."/>
            <person name="Moore E.R.B."/>
        </authorList>
    </citation>
    <scope>NUCLEOTIDE SEQUENCE [LARGE SCALE GENOMIC DNA]</scope>
    <source>
        <strain evidence="4 5">CCUG 57540</strain>
    </source>
</reference>
<evidence type="ECO:0000256" key="2">
    <source>
        <dbReference type="ARBA" id="ARBA00022777"/>
    </source>
</evidence>
<dbReference type="PANTHER" id="PTHR10584">
    <property type="entry name" value="SUGAR KINASE"/>
    <property type="match status" value="1"/>
</dbReference>
<organism evidence="4 5">
    <name type="scientific">Gleimia hominis</name>
    <dbReference type="NCBI Taxonomy" id="595468"/>
    <lineage>
        <taxon>Bacteria</taxon>
        <taxon>Bacillati</taxon>
        <taxon>Actinomycetota</taxon>
        <taxon>Actinomycetes</taxon>
        <taxon>Actinomycetales</taxon>
        <taxon>Actinomycetaceae</taxon>
        <taxon>Gleimia</taxon>
    </lineage>
</organism>